<sequence length="246" mass="25336">MVAAAAPPQHSVRSTARLDGGDAVDGPSATAANGVDRTSSGAGGRRPGFNPFSGTASAALFASLALCLVLICAYSYVARRRTISGTRRRFLGRVRDVDLVPGRLSRRAATAVAKTLSSSAVPAADSSSGPAGDCPVCLEPLRGAGEVTAAHACGHVFHAPCIEPWLDRRDSCPVCRCTVSCRRDDPANEAPTGYAGGGARHLPGTVVVVIAAETTAWAAGSQDDEMLIEMMTRRSTTTRTGAVSAR</sequence>
<keyword evidence="9" id="KW-0472">Membrane</keyword>
<keyword evidence="9" id="KW-1133">Transmembrane helix</keyword>
<keyword evidence="5" id="KW-0862">Zinc</keyword>
<dbReference type="Pfam" id="PF13639">
    <property type="entry name" value="zf-RING_2"/>
    <property type="match status" value="1"/>
</dbReference>
<evidence type="ECO:0000256" key="9">
    <source>
        <dbReference type="SAM" id="Phobius"/>
    </source>
</evidence>
<dbReference type="PROSITE" id="PS50089">
    <property type="entry name" value="ZF_RING_2"/>
    <property type="match status" value="1"/>
</dbReference>
<dbReference type="GO" id="GO:0008270">
    <property type="term" value="F:zinc ion binding"/>
    <property type="evidence" value="ECO:0007669"/>
    <property type="project" value="UniProtKB-KW"/>
</dbReference>
<feature type="domain" description="RING-type" evidence="10">
    <location>
        <begin position="134"/>
        <end position="176"/>
    </location>
</feature>
<accession>A0AAD8SKP9</accession>
<dbReference type="EMBL" id="JAUUTY010000004">
    <property type="protein sequence ID" value="KAK1653976.1"/>
    <property type="molecule type" value="Genomic_DNA"/>
</dbReference>
<evidence type="ECO:0000256" key="2">
    <source>
        <dbReference type="ARBA" id="ARBA00012483"/>
    </source>
</evidence>
<evidence type="ECO:0000313" key="12">
    <source>
        <dbReference type="Proteomes" id="UP001231189"/>
    </source>
</evidence>
<protein>
    <recommendedName>
        <fullName evidence="2">RING-type E3 ubiquitin transferase</fullName>
        <ecNumber evidence="2">2.3.2.27</ecNumber>
    </recommendedName>
</protein>
<keyword evidence="4 7" id="KW-0863">Zinc-finger</keyword>
<dbReference type="Gene3D" id="3.30.40.10">
    <property type="entry name" value="Zinc/RING finger domain, C3HC4 (zinc finger)"/>
    <property type="match status" value="1"/>
</dbReference>
<dbReference type="PANTHER" id="PTHR14155">
    <property type="entry name" value="RING FINGER DOMAIN-CONTAINING"/>
    <property type="match status" value="1"/>
</dbReference>
<dbReference type="InterPro" id="IPR001841">
    <property type="entry name" value="Znf_RING"/>
</dbReference>
<dbReference type="InterPro" id="IPR053238">
    <property type="entry name" value="RING-H2_zinc_finger"/>
</dbReference>
<dbReference type="InterPro" id="IPR013083">
    <property type="entry name" value="Znf_RING/FYVE/PHD"/>
</dbReference>
<proteinExistence type="inferred from homology"/>
<evidence type="ECO:0000313" key="11">
    <source>
        <dbReference type="EMBL" id="KAK1653976.1"/>
    </source>
</evidence>
<dbReference type="PANTHER" id="PTHR14155:SF627">
    <property type="entry name" value="OS06G0192800 PROTEIN"/>
    <property type="match status" value="1"/>
</dbReference>
<evidence type="ECO:0000256" key="6">
    <source>
        <dbReference type="ARBA" id="ARBA00024209"/>
    </source>
</evidence>
<name>A0AAD8SKP9_LOLMU</name>
<keyword evidence="9" id="KW-0812">Transmembrane</keyword>
<comment type="caution">
    <text evidence="11">The sequence shown here is derived from an EMBL/GenBank/DDBJ whole genome shotgun (WGS) entry which is preliminary data.</text>
</comment>
<evidence type="ECO:0000259" key="10">
    <source>
        <dbReference type="PROSITE" id="PS50089"/>
    </source>
</evidence>
<dbReference type="AlphaFoldDB" id="A0AAD8SKP9"/>
<dbReference type="CDD" id="cd16454">
    <property type="entry name" value="RING-H2_PA-TM-RING"/>
    <property type="match status" value="1"/>
</dbReference>
<dbReference type="EC" id="2.3.2.27" evidence="2"/>
<comment type="catalytic activity">
    <reaction evidence="1">
        <text>S-ubiquitinyl-[E2 ubiquitin-conjugating enzyme]-L-cysteine + [acceptor protein]-L-lysine = [E2 ubiquitin-conjugating enzyme]-L-cysteine + N(6)-ubiquitinyl-[acceptor protein]-L-lysine.</text>
        <dbReference type="EC" id="2.3.2.27"/>
    </reaction>
</comment>
<evidence type="ECO:0000256" key="8">
    <source>
        <dbReference type="SAM" id="MobiDB-lite"/>
    </source>
</evidence>
<keyword evidence="3" id="KW-0479">Metal-binding</keyword>
<evidence type="ECO:0000256" key="7">
    <source>
        <dbReference type="PROSITE-ProRule" id="PRU00175"/>
    </source>
</evidence>
<evidence type="ECO:0000256" key="1">
    <source>
        <dbReference type="ARBA" id="ARBA00000900"/>
    </source>
</evidence>
<organism evidence="11 12">
    <name type="scientific">Lolium multiflorum</name>
    <name type="common">Italian ryegrass</name>
    <name type="synonym">Lolium perenne subsp. multiflorum</name>
    <dbReference type="NCBI Taxonomy" id="4521"/>
    <lineage>
        <taxon>Eukaryota</taxon>
        <taxon>Viridiplantae</taxon>
        <taxon>Streptophyta</taxon>
        <taxon>Embryophyta</taxon>
        <taxon>Tracheophyta</taxon>
        <taxon>Spermatophyta</taxon>
        <taxon>Magnoliopsida</taxon>
        <taxon>Liliopsida</taxon>
        <taxon>Poales</taxon>
        <taxon>Poaceae</taxon>
        <taxon>BOP clade</taxon>
        <taxon>Pooideae</taxon>
        <taxon>Poodae</taxon>
        <taxon>Poeae</taxon>
        <taxon>Poeae Chloroplast Group 2 (Poeae type)</taxon>
        <taxon>Loliodinae</taxon>
        <taxon>Loliinae</taxon>
        <taxon>Lolium</taxon>
    </lineage>
</organism>
<dbReference type="Proteomes" id="UP001231189">
    <property type="component" value="Unassembled WGS sequence"/>
</dbReference>
<feature type="region of interest" description="Disordered" evidence="8">
    <location>
        <begin position="1"/>
        <end position="47"/>
    </location>
</feature>
<evidence type="ECO:0000256" key="4">
    <source>
        <dbReference type="ARBA" id="ARBA00022771"/>
    </source>
</evidence>
<reference evidence="11" key="1">
    <citation type="submission" date="2023-07" db="EMBL/GenBank/DDBJ databases">
        <title>A chromosome-level genome assembly of Lolium multiflorum.</title>
        <authorList>
            <person name="Chen Y."/>
            <person name="Copetti D."/>
            <person name="Kolliker R."/>
            <person name="Studer B."/>
        </authorList>
    </citation>
    <scope>NUCLEOTIDE SEQUENCE</scope>
    <source>
        <strain evidence="11">02402/16</strain>
        <tissue evidence="11">Leaf</tissue>
    </source>
</reference>
<comment type="similarity">
    <text evidence="6">Belongs to the RING-type zinc finger family. ATL subfamily.</text>
</comment>
<evidence type="ECO:0000256" key="3">
    <source>
        <dbReference type="ARBA" id="ARBA00022723"/>
    </source>
</evidence>
<dbReference type="GO" id="GO:0061630">
    <property type="term" value="F:ubiquitin protein ligase activity"/>
    <property type="evidence" value="ECO:0007669"/>
    <property type="project" value="UniProtKB-EC"/>
</dbReference>
<feature type="transmembrane region" description="Helical" evidence="9">
    <location>
        <begin position="56"/>
        <end position="78"/>
    </location>
</feature>
<evidence type="ECO:0000256" key="5">
    <source>
        <dbReference type="ARBA" id="ARBA00022833"/>
    </source>
</evidence>
<keyword evidence="12" id="KW-1185">Reference proteome</keyword>
<dbReference type="SMART" id="SM00184">
    <property type="entry name" value="RING"/>
    <property type="match status" value="1"/>
</dbReference>
<gene>
    <name evidence="11" type="ORF">QYE76_071781</name>
</gene>
<dbReference type="SUPFAM" id="SSF57850">
    <property type="entry name" value="RING/U-box"/>
    <property type="match status" value="1"/>
</dbReference>